<evidence type="ECO:0000256" key="3">
    <source>
        <dbReference type="ARBA" id="ARBA00022827"/>
    </source>
</evidence>
<dbReference type="Pfam" id="PF07992">
    <property type="entry name" value="Pyr_redox_2"/>
    <property type="match status" value="1"/>
</dbReference>
<dbReference type="GO" id="GO:0003955">
    <property type="term" value="F:NAD(P)H dehydrogenase (quinone) activity"/>
    <property type="evidence" value="ECO:0007669"/>
    <property type="project" value="TreeGrafter"/>
</dbReference>
<dbReference type="InterPro" id="IPR023753">
    <property type="entry name" value="FAD/NAD-binding_dom"/>
</dbReference>
<keyword evidence="7" id="KW-0560">Oxidoreductase</keyword>
<feature type="binding site" evidence="4">
    <location>
        <begin position="155"/>
        <end position="157"/>
    </location>
    <ligand>
        <name>FAD</name>
        <dbReference type="ChEBI" id="CHEBI:57692"/>
    </ligand>
</feature>
<organism evidence="7 8">
    <name type="scientific">Crinalium epipsammum PCC 9333</name>
    <dbReference type="NCBI Taxonomy" id="1173022"/>
    <lineage>
        <taxon>Bacteria</taxon>
        <taxon>Bacillati</taxon>
        <taxon>Cyanobacteriota</taxon>
        <taxon>Cyanophyceae</taxon>
        <taxon>Gomontiellales</taxon>
        <taxon>Gomontiellaceae</taxon>
        <taxon>Crinalium</taxon>
    </lineage>
</organism>
<feature type="domain" description="FAD/NAD(P)-binding" evidence="6">
    <location>
        <begin position="5"/>
        <end position="328"/>
    </location>
</feature>
<dbReference type="KEGG" id="cep:Cri9333_4640"/>
<dbReference type="GO" id="GO:0004148">
    <property type="term" value="F:dihydrolipoyl dehydrogenase (NADH) activity"/>
    <property type="evidence" value="ECO:0007669"/>
    <property type="project" value="UniProtKB-EC"/>
</dbReference>
<dbReference type="AlphaFoldDB" id="K9W7I1"/>
<feature type="binding site" evidence="4">
    <location>
        <position position="129"/>
    </location>
    <ligand>
        <name>FAD</name>
        <dbReference type="ChEBI" id="CHEBI:57692"/>
    </ligand>
</feature>
<name>K9W7I1_9CYAN</name>
<dbReference type="HOGENOM" id="CLU_016755_1_0_3"/>
<dbReference type="RefSeq" id="WP_015205510.1">
    <property type="nucleotide sequence ID" value="NC_019753.1"/>
</dbReference>
<evidence type="ECO:0000313" key="8">
    <source>
        <dbReference type="Proteomes" id="UP000010472"/>
    </source>
</evidence>
<keyword evidence="4" id="KW-0520">NAD</keyword>
<evidence type="ECO:0000256" key="4">
    <source>
        <dbReference type="PIRSR" id="PIRSR000350-3"/>
    </source>
</evidence>
<dbReference type="Proteomes" id="UP000010472">
    <property type="component" value="Chromosome"/>
</dbReference>
<evidence type="ECO:0000259" key="5">
    <source>
        <dbReference type="Pfam" id="PF02852"/>
    </source>
</evidence>
<dbReference type="InterPro" id="IPR036188">
    <property type="entry name" value="FAD/NAD-bd_sf"/>
</dbReference>
<dbReference type="Gene3D" id="3.30.390.30">
    <property type="match status" value="1"/>
</dbReference>
<dbReference type="PATRIC" id="fig|1173022.3.peg.5011"/>
<sequence length="494" mass="54475">MAVEFDLVVIGNNTAAISAAVAAARLQARVALVTLQLDFKTNLENATKLELSSIYNQALTQVAQFAYKIDNAANYGIYLEDYSHKSQSLSHNQLTAAWEWAKGVVSTIEEQHSLAVLASLGVDVVAGNGEFCRQPHLAFVVRNRHLRARNYLIATNSRPVIPYIDGLETTGYFTAANFQQSLPQKLPQSWIVIGSGAAATEISQVLVRLGASVTLIVRGARILPQEDVEVSQLVQAQLEAEGVCILTETKVEHIKRIDHKKWVLAGNKAIEVDEIFLAVGSQPNIEGLNLEGVGVKINRRGIQLNEKLQTTNPRIYGCRDVIKGYQFAFLADYEAKVALKNALFFPIYKVNYRGIPWAISTDPQLARVGMTEAQAIRRYGKDVMVLRQYFQSVSKAVIMGETTGLCKILVRRNGEILGAVIIGAEAGELISAIALAMRQKLKISAIADLPHISPTLSEIVTQTAAEWNNLRLSNNTFLQNLLENFFNVRRSWSS</sequence>
<dbReference type="PANTHER" id="PTHR43014:SF4">
    <property type="entry name" value="PYRIDINE NUCLEOTIDE-DISULFIDE OXIDOREDUCTASE RCLA-RELATED"/>
    <property type="match status" value="1"/>
</dbReference>
<dbReference type="InterPro" id="IPR004099">
    <property type="entry name" value="Pyr_nucl-diS_OxRdtase_dimer"/>
</dbReference>
<dbReference type="OrthoDB" id="9807946at2"/>
<dbReference type="PIRSF" id="PIRSF000350">
    <property type="entry name" value="Mercury_reductase_MerA"/>
    <property type="match status" value="1"/>
</dbReference>
<protein>
    <submittedName>
        <fullName evidence="7">Dihydrolipoyl dehydrogenase</fullName>
        <ecNumber evidence="7">1.8.1.4</ecNumber>
    </submittedName>
</protein>
<feature type="domain" description="Pyridine nucleotide-disulphide oxidoreductase dimerisation" evidence="5">
    <location>
        <begin position="355"/>
        <end position="462"/>
    </location>
</feature>
<dbReference type="PRINTS" id="PR00411">
    <property type="entry name" value="PNDRDTASEI"/>
</dbReference>
<feature type="binding site" evidence="4">
    <location>
        <position position="280"/>
    </location>
    <ligand>
        <name>NAD(+)</name>
        <dbReference type="ChEBI" id="CHEBI:57540"/>
    </ligand>
</feature>
<gene>
    <name evidence="7" type="ORF">Cri9333_4640</name>
</gene>
<keyword evidence="2" id="KW-0285">Flavoprotein</keyword>
<keyword evidence="3 4" id="KW-0274">FAD</keyword>
<keyword evidence="4" id="KW-0547">Nucleotide-binding</keyword>
<dbReference type="STRING" id="1173022.Cri9333_4640"/>
<dbReference type="PANTHER" id="PTHR43014">
    <property type="entry name" value="MERCURIC REDUCTASE"/>
    <property type="match status" value="1"/>
</dbReference>
<proteinExistence type="inferred from homology"/>
<dbReference type="SUPFAM" id="SSF55424">
    <property type="entry name" value="FAD/NAD-linked reductases, dimerisation (C-terminal) domain"/>
    <property type="match status" value="1"/>
</dbReference>
<keyword evidence="8" id="KW-1185">Reference proteome</keyword>
<dbReference type="EMBL" id="CP003620">
    <property type="protein sequence ID" value="AFZ15420.1"/>
    <property type="molecule type" value="Genomic_DNA"/>
</dbReference>
<dbReference type="InterPro" id="IPR016156">
    <property type="entry name" value="FAD/NAD-linked_Rdtase_dimer_sf"/>
</dbReference>
<reference evidence="7 8" key="1">
    <citation type="submission" date="2012-06" db="EMBL/GenBank/DDBJ databases">
        <title>Finished chromosome of genome of Crinalium epipsammum PCC 9333.</title>
        <authorList>
            <consortium name="US DOE Joint Genome Institute"/>
            <person name="Gugger M."/>
            <person name="Coursin T."/>
            <person name="Rippka R."/>
            <person name="Tandeau De Marsac N."/>
            <person name="Huntemann M."/>
            <person name="Wei C.-L."/>
            <person name="Han J."/>
            <person name="Detter J.C."/>
            <person name="Han C."/>
            <person name="Tapia R."/>
            <person name="Davenport K."/>
            <person name="Daligault H."/>
            <person name="Erkkila T."/>
            <person name="Gu W."/>
            <person name="Munk A.C.C."/>
            <person name="Teshima H."/>
            <person name="Xu Y."/>
            <person name="Chain P."/>
            <person name="Chen A."/>
            <person name="Krypides N."/>
            <person name="Mavromatis K."/>
            <person name="Markowitz V."/>
            <person name="Szeto E."/>
            <person name="Ivanova N."/>
            <person name="Mikhailova N."/>
            <person name="Ovchinnikova G."/>
            <person name="Pagani I."/>
            <person name="Pati A."/>
            <person name="Goodwin L."/>
            <person name="Peters L."/>
            <person name="Pitluck S."/>
            <person name="Woyke T."/>
            <person name="Kerfeld C."/>
        </authorList>
    </citation>
    <scope>NUCLEOTIDE SEQUENCE [LARGE SCALE GENOMIC DNA]</scope>
    <source>
        <strain evidence="7 8">PCC 9333</strain>
    </source>
</reference>
<evidence type="ECO:0000256" key="2">
    <source>
        <dbReference type="ARBA" id="ARBA00022630"/>
    </source>
</evidence>
<dbReference type="PRINTS" id="PR00368">
    <property type="entry name" value="FADPNR"/>
</dbReference>
<evidence type="ECO:0000256" key="1">
    <source>
        <dbReference type="ARBA" id="ARBA00007532"/>
    </source>
</evidence>
<evidence type="ECO:0000259" key="6">
    <source>
        <dbReference type="Pfam" id="PF07992"/>
    </source>
</evidence>
<feature type="binding site" evidence="4">
    <location>
        <position position="320"/>
    </location>
    <ligand>
        <name>FAD</name>
        <dbReference type="ChEBI" id="CHEBI:57692"/>
    </ligand>
</feature>
<dbReference type="eggNOG" id="COG1249">
    <property type="taxonomic scope" value="Bacteria"/>
</dbReference>
<dbReference type="Gene3D" id="3.50.50.60">
    <property type="entry name" value="FAD/NAD(P)-binding domain"/>
    <property type="match status" value="2"/>
</dbReference>
<feature type="binding site" evidence="4">
    <location>
        <begin position="194"/>
        <end position="201"/>
    </location>
    <ligand>
        <name>NAD(+)</name>
        <dbReference type="ChEBI" id="CHEBI:57540"/>
    </ligand>
</feature>
<dbReference type="InterPro" id="IPR001100">
    <property type="entry name" value="Pyr_nuc-diS_OxRdtase"/>
</dbReference>
<comment type="similarity">
    <text evidence="1">Belongs to the class-I pyridine nucleotide-disulfide oxidoreductase family.</text>
</comment>
<dbReference type="GO" id="GO:0050660">
    <property type="term" value="F:flavin adenine dinucleotide binding"/>
    <property type="evidence" value="ECO:0007669"/>
    <property type="project" value="TreeGrafter"/>
</dbReference>
<dbReference type="Pfam" id="PF02852">
    <property type="entry name" value="Pyr_redox_dim"/>
    <property type="match status" value="1"/>
</dbReference>
<evidence type="ECO:0000313" key="7">
    <source>
        <dbReference type="EMBL" id="AFZ15420.1"/>
    </source>
</evidence>
<comment type="cofactor">
    <cofactor evidence="4">
        <name>FAD</name>
        <dbReference type="ChEBI" id="CHEBI:57692"/>
    </cofactor>
    <text evidence="4">Binds 1 FAD per subunit.</text>
</comment>
<dbReference type="EC" id="1.8.1.4" evidence="7"/>
<dbReference type="SUPFAM" id="SSF51905">
    <property type="entry name" value="FAD/NAD(P)-binding domain"/>
    <property type="match status" value="1"/>
</dbReference>
<accession>K9W7I1</accession>